<dbReference type="STRING" id="558155.SAMN04487911_10882"/>
<accession>A0A1M6FCI0</accession>
<dbReference type="OrthoDB" id="595022at2"/>
<dbReference type="Proteomes" id="UP000184231">
    <property type="component" value="Unassembled WGS sequence"/>
</dbReference>
<organism evidence="1 2">
    <name type="scientific">Arenibacter nanhaiticus</name>
    <dbReference type="NCBI Taxonomy" id="558155"/>
    <lineage>
        <taxon>Bacteria</taxon>
        <taxon>Pseudomonadati</taxon>
        <taxon>Bacteroidota</taxon>
        <taxon>Flavobacteriia</taxon>
        <taxon>Flavobacteriales</taxon>
        <taxon>Flavobacteriaceae</taxon>
        <taxon>Arenibacter</taxon>
    </lineage>
</organism>
<name>A0A1M6FCI0_9FLAO</name>
<sequence>MADYNSLGFAFVGLKTVQFATNDKAYRTTGALDLQTNIGFALDEANRILIVEVQFDFLKKKDAPFLKIGIQGHFEIDAKGWKQLSENSDNSIIFPQKLITHFVVLTIGAARGALHAKTEGTIYNTYILPTVNVAEVINHDVTFTSEGMVKEE</sequence>
<dbReference type="EMBL" id="FQYX01000008">
    <property type="protein sequence ID" value="SHI95464.1"/>
    <property type="molecule type" value="Genomic_DNA"/>
</dbReference>
<reference evidence="1 2" key="1">
    <citation type="submission" date="2016-11" db="EMBL/GenBank/DDBJ databases">
        <authorList>
            <person name="Jaros S."/>
            <person name="Januszkiewicz K."/>
            <person name="Wedrychowicz H."/>
        </authorList>
    </citation>
    <scope>NUCLEOTIDE SEQUENCE [LARGE SCALE GENOMIC DNA]</scope>
    <source>
        <strain evidence="1 2">CGMCC 1.8863</strain>
    </source>
</reference>
<dbReference type="RefSeq" id="WP_072764052.1">
    <property type="nucleotide sequence ID" value="NZ_FQYX01000008.1"/>
</dbReference>
<protein>
    <submittedName>
        <fullName evidence="1">Uncharacterized protein</fullName>
    </submittedName>
</protein>
<gene>
    <name evidence="1" type="ORF">SAMN04487911_10882</name>
</gene>
<dbReference type="AlphaFoldDB" id="A0A1M6FCI0"/>
<keyword evidence="2" id="KW-1185">Reference proteome</keyword>
<evidence type="ECO:0000313" key="2">
    <source>
        <dbReference type="Proteomes" id="UP000184231"/>
    </source>
</evidence>
<evidence type="ECO:0000313" key="1">
    <source>
        <dbReference type="EMBL" id="SHI95464.1"/>
    </source>
</evidence>
<proteinExistence type="predicted"/>